<dbReference type="EMBL" id="CM002873">
    <property type="protein sequence ID" value="KFK35361.1"/>
    <property type="molecule type" value="Genomic_DNA"/>
</dbReference>
<dbReference type="Gramene" id="KFK35361">
    <property type="protein sequence ID" value="KFK35361"/>
    <property type="gene ID" value="AALP_AA5G275200"/>
</dbReference>
<protein>
    <submittedName>
        <fullName evidence="1">Uncharacterized protein</fullName>
    </submittedName>
</protein>
<gene>
    <name evidence="1" type="ordered locus">AALP_Aa5g275200</name>
</gene>
<reference evidence="2" key="1">
    <citation type="journal article" date="2015" name="Nat. Plants">
        <title>Genome expansion of Arabis alpina linked with retrotransposition and reduced symmetric DNA methylation.</title>
        <authorList>
            <person name="Willing E.M."/>
            <person name="Rawat V."/>
            <person name="Mandakova T."/>
            <person name="Maumus F."/>
            <person name="James G.V."/>
            <person name="Nordstroem K.J."/>
            <person name="Becker C."/>
            <person name="Warthmann N."/>
            <person name="Chica C."/>
            <person name="Szarzynska B."/>
            <person name="Zytnicki M."/>
            <person name="Albani M.C."/>
            <person name="Kiefer C."/>
            <person name="Bergonzi S."/>
            <person name="Castaings L."/>
            <person name="Mateos J.L."/>
            <person name="Berns M.C."/>
            <person name="Bujdoso N."/>
            <person name="Piofczyk T."/>
            <person name="de Lorenzo L."/>
            <person name="Barrero-Sicilia C."/>
            <person name="Mateos I."/>
            <person name="Piednoel M."/>
            <person name="Hagmann J."/>
            <person name="Chen-Min-Tao R."/>
            <person name="Iglesias-Fernandez R."/>
            <person name="Schuster S.C."/>
            <person name="Alonso-Blanco C."/>
            <person name="Roudier F."/>
            <person name="Carbonero P."/>
            <person name="Paz-Ares J."/>
            <person name="Davis S.J."/>
            <person name="Pecinka A."/>
            <person name="Quesneville H."/>
            <person name="Colot V."/>
            <person name="Lysak M.A."/>
            <person name="Weigel D."/>
            <person name="Coupland G."/>
            <person name="Schneeberger K."/>
        </authorList>
    </citation>
    <scope>NUCLEOTIDE SEQUENCE [LARGE SCALE GENOMIC DNA]</scope>
    <source>
        <strain evidence="2">cv. Pajares</strain>
    </source>
</reference>
<dbReference type="OrthoDB" id="20368at2759"/>
<sequence length="75" mass="8458">MRKEEIPEKTRTFPVDTNLPKWVCQNCHNSLTIVGVDSMPESSSTILLIPVSSSPHSYVKNVVTLAYSIIHFKNK</sequence>
<organism evidence="1 2">
    <name type="scientific">Arabis alpina</name>
    <name type="common">Alpine rock-cress</name>
    <dbReference type="NCBI Taxonomy" id="50452"/>
    <lineage>
        <taxon>Eukaryota</taxon>
        <taxon>Viridiplantae</taxon>
        <taxon>Streptophyta</taxon>
        <taxon>Embryophyta</taxon>
        <taxon>Tracheophyta</taxon>
        <taxon>Spermatophyta</taxon>
        <taxon>Magnoliopsida</taxon>
        <taxon>eudicotyledons</taxon>
        <taxon>Gunneridae</taxon>
        <taxon>Pentapetalae</taxon>
        <taxon>rosids</taxon>
        <taxon>malvids</taxon>
        <taxon>Brassicales</taxon>
        <taxon>Brassicaceae</taxon>
        <taxon>Arabideae</taxon>
        <taxon>Arabis</taxon>
    </lineage>
</organism>
<name>A0A087GZQ9_ARAAL</name>
<proteinExistence type="predicted"/>
<dbReference type="eggNOG" id="KOG2751">
    <property type="taxonomic scope" value="Eukaryota"/>
</dbReference>
<dbReference type="Proteomes" id="UP000029120">
    <property type="component" value="Chromosome 5"/>
</dbReference>
<evidence type="ECO:0000313" key="1">
    <source>
        <dbReference type="EMBL" id="KFK35361.1"/>
    </source>
</evidence>
<accession>A0A087GZQ9</accession>
<keyword evidence="2" id="KW-1185">Reference proteome</keyword>
<dbReference type="AlphaFoldDB" id="A0A087GZQ9"/>
<evidence type="ECO:0000313" key="2">
    <source>
        <dbReference type="Proteomes" id="UP000029120"/>
    </source>
</evidence>